<feature type="non-terminal residue" evidence="18">
    <location>
        <position position="380"/>
    </location>
</feature>
<feature type="domain" description="C2H2-type" evidence="17">
    <location>
        <begin position="320"/>
        <end position="349"/>
    </location>
</feature>
<dbReference type="GO" id="GO:2000028">
    <property type="term" value="P:regulation of photoperiodism, flowering"/>
    <property type="evidence" value="ECO:0007669"/>
    <property type="project" value="UniProtKB-ARBA"/>
</dbReference>
<comment type="catalytic activity">
    <reaction evidence="13">
        <text>N(6),N(6)-dimethyl-L-lysyl(27)-[histone H3] + 2-oxoglutarate + O2 = N(6)-methyl-L-lysyl(27)-[histone H3] + formaldehyde + succinate + CO2</text>
        <dbReference type="Rhea" id="RHEA:60232"/>
        <dbReference type="Rhea" id="RHEA-COMP:15539"/>
        <dbReference type="Rhea" id="RHEA-COMP:15544"/>
        <dbReference type="ChEBI" id="CHEBI:15379"/>
        <dbReference type="ChEBI" id="CHEBI:16526"/>
        <dbReference type="ChEBI" id="CHEBI:16810"/>
        <dbReference type="ChEBI" id="CHEBI:16842"/>
        <dbReference type="ChEBI" id="CHEBI:30031"/>
        <dbReference type="ChEBI" id="CHEBI:61929"/>
        <dbReference type="ChEBI" id="CHEBI:61976"/>
    </reaction>
    <physiologicalReaction direction="left-to-right" evidence="13">
        <dbReference type="Rhea" id="RHEA:60233"/>
    </physiologicalReaction>
</comment>
<dbReference type="InterPro" id="IPR036236">
    <property type="entry name" value="Znf_C2H2_sf"/>
</dbReference>
<evidence type="ECO:0000259" key="17">
    <source>
        <dbReference type="PROSITE" id="PS50157"/>
    </source>
</evidence>
<evidence type="ECO:0000256" key="2">
    <source>
        <dbReference type="ARBA" id="ARBA00022723"/>
    </source>
</evidence>
<comment type="caution">
    <text evidence="18">The sequence shown here is derived from an EMBL/GenBank/DDBJ whole genome shotgun (WGS) entry which is preliminary data.</text>
</comment>
<evidence type="ECO:0000256" key="6">
    <source>
        <dbReference type="ARBA" id="ARBA00022853"/>
    </source>
</evidence>
<evidence type="ECO:0000256" key="5">
    <source>
        <dbReference type="ARBA" id="ARBA00022833"/>
    </source>
</evidence>
<evidence type="ECO:0000313" key="19">
    <source>
        <dbReference type="Proteomes" id="UP000015453"/>
    </source>
</evidence>
<comment type="catalytic activity">
    <reaction evidence="14">
        <text>N(6),N(6),N(6)-trimethyl-L-lysyl(27)-[histone H3] + 2-oxoglutarate + O2 = N(6),N(6)-dimethyl-L-lysyl(27)-[histone H3] + formaldehyde + succinate + CO2</text>
        <dbReference type="Rhea" id="RHEA:60228"/>
        <dbReference type="Rhea" id="RHEA-COMP:15535"/>
        <dbReference type="Rhea" id="RHEA-COMP:15539"/>
        <dbReference type="ChEBI" id="CHEBI:15379"/>
        <dbReference type="ChEBI" id="CHEBI:16526"/>
        <dbReference type="ChEBI" id="CHEBI:16810"/>
        <dbReference type="ChEBI" id="CHEBI:16842"/>
        <dbReference type="ChEBI" id="CHEBI:30031"/>
        <dbReference type="ChEBI" id="CHEBI:61961"/>
        <dbReference type="ChEBI" id="CHEBI:61976"/>
    </reaction>
    <physiologicalReaction direction="left-to-right" evidence="14">
        <dbReference type="Rhea" id="RHEA:60229"/>
    </physiologicalReaction>
</comment>
<feature type="domain" description="C2H2-type" evidence="17">
    <location>
        <begin position="290"/>
        <end position="319"/>
    </location>
</feature>
<evidence type="ECO:0000256" key="7">
    <source>
        <dbReference type="ARBA" id="ARBA00022964"/>
    </source>
</evidence>
<evidence type="ECO:0000256" key="14">
    <source>
        <dbReference type="ARBA" id="ARBA00051751"/>
    </source>
</evidence>
<evidence type="ECO:0000256" key="12">
    <source>
        <dbReference type="ARBA" id="ARBA00023242"/>
    </source>
</evidence>
<keyword evidence="7" id="KW-0223">Dioxygenase</keyword>
<dbReference type="GO" id="GO:0040029">
    <property type="term" value="P:epigenetic regulation of gene expression"/>
    <property type="evidence" value="ECO:0007669"/>
    <property type="project" value="UniProtKB-ARBA"/>
</dbReference>
<keyword evidence="6" id="KW-0156">Chromatin regulator</keyword>
<dbReference type="EMBL" id="AUSU01001002">
    <property type="protein sequence ID" value="EPS72028.1"/>
    <property type="molecule type" value="Genomic_DNA"/>
</dbReference>
<keyword evidence="4 15" id="KW-0863">Zinc-finger</keyword>
<feature type="domain" description="C2H2-type" evidence="17">
    <location>
        <begin position="350"/>
        <end position="380"/>
    </location>
</feature>
<dbReference type="InterPro" id="IPR013087">
    <property type="entry name" value="Znf_C2H2_type"/>
</dbReference>
<keyword evidence="19" id="KW-1185">Reference proteome</keyword>
<feature type="compositionally biased region" description="Low complexity" evidence="16">
    <location>
        <begin position="161"/>
        <end position="172"/>
    </location>
</feature>
<evidence type="ECO:0000256" key="9">
    <source>
        <dbReference type="ARBA" id="ARBA00023004"/>
    </source>
</evidence>
<gene>
    <name evidence="18" type="ORF">M569_02731</name>
</gene>
<organism evidence="18 19">
    <name type="scientific">Genlisea aurea</name>
    <dbReference type="NCBI Taxonomy" id="192259"/>
    <lineage>
        <taxon>Eukaryota</taxon>
        <taxon>Viridiplantae</taxon>
        <taxon>Streptophyta</taxon>
        <taxon>Embryophyta</taxon>
        <taxon>Tracheophyta</taxon>
        <taxon>Spermatophyta</taxon>
        <taxon>Magnoliopsida</taxon>
        <taxon>eudicotyledons</taxon>
        <taxon>Gunneridae</taxon>
        <taxon>Pentapetalae</taxon>
        <taxon>asterids</taxon>
        <taxon>lamiids</taxon>
        <taxon>Lamiales</taxon>
        <taxon>Lentibulariaceae</taxon>
        <taxon>Genlisea</taxon>
    </lineage>
</organism>
<dbReference type="GO" id="GO:0010628">
    <property type="term" value="P:positive regulation of gene expression"/>
    <property type="evidence" value="ECO:0007669"/>
    <property type="project" value="UniProtKB-ARBA"/>
</dbReference>
<feature type="region of interest" description="Disordered" evidence="16">
    <location>
        <begin position="136"/>
        <end position="259"/>
    </location>
</feature>
<dbReference type="SMART" id="SM00355">
    <property type="entry name" value="ZnF_C2H2"/>
    <property type="match status" value="4"/>
</dbReference>
<dbReference type="GO" id="GO:0000978">
    <property type="term" value="F:RNA polymerase II cis-regulatory region sequence-specific DNA binding"/>
    <property type="evidence" value="ECO:0007669"/>
    <property type="project" value="TreeGrafter"/>
</dbReference>
<dbReference type="GO" id="GO:0071558">
    <property type="term" value="F:histone H3K27me2/H3K27me3 demethylase activity"/>
    <property type="evidence" value="ECO:0007669"/>
    <property type="project" value="UniProtKB-ARBA"/>
</dbReference>
<keyword evidence="11" id="KW-0804">Transcription</keyword>
<dbReference type="Gene3D" id="3.30.160.60">
    <property type="entry name" value="Classic Zinc Finger"/>
    <property type="match status" value="3"/>
</dbReference>
<evidence type="ECO:0000256" key="11">
    <source>
        <dbReference type="ARBA" id="ARBA00023163"/>
    </source>
</evidence>
<dbReference type="PANTHER" id="PTHR19818">
    <property type="entry name" value="ZINC FINGER PROTEIN ZIC AND GLI"/>
    <property type="match status" value="1"/>
</dbReference>
<dbReference type="GO" id="GO:0000981">
    <property type="term" value="F:DNA-binding transcription factor activity, RNA polymerase II-specific"/>
    <property type="evidence" value="ECO:0007669"/>
    <property type="project" value="TreeGrafter"/>
</dbReference>
<dbReference type="AlphaFoldDB" id="S8E852"/>
<dbReference type="PROSITE" id="PS00028">
    <property type="entry name" value="ZINC_FINGER_C2H2_1"/>
    <property type="match status" value="3"/>
</dbReference>
<dbReference type="Pfam" id="PF00096">
    <property type="entry name" value="zf-C2H2"/>
    <property type="match status" value="1"/>
</dbReference>
<dbReference type="GO" id="GO:0009741">
    <property type="term" value="P:response to brassinosteroid"/>
    <property type="evidence" value="ECO:0007669"/>
    <property type="project" value="UniProtKB-ARBA"/>
</dbReference>
<dbReference type="GO" id="GO:0008270">
    <property type="term" value="F:zinc ion binding"/>
    <property type="evidence" value="ECO:0007669"/>
    <property type="project" value="UniProtKB-KW"/>
</dbReference>
<dbReference type="GO" id="GO:0005634">
    <property type="term" value="C:nucleus"/>
    <property type="evidence" value="ECO:0007669"/>
    <property type="project" value="UniProtKB-ARBA"/>
</dbReference>
<evidence type="ECO:0000313" key="18">
    <source>
        <dbReference type="EMBL" id="EPS72028.1"/>
    </source>
</evidence>
<dbReference type="PANTHER" id="PTHR19818:SF139">
    <property type="entry name" value="PAIR-RULE PROTEIN ODD-PAIRED"/>
    <property type="match status" value="1"/>
</dbReference>
<evidence type="ECO:0000256" key="4">
    <source>
        <dbReference type="ARBA" id="ARBA00022771"/>
    </source>
</evidence>
<keyword evidence="10" id="KW-0805">Transcription regulation</keyword>
<dbReference type="Proteomes" id="UP000015453">
    <property type="component" value="Unassembled WGS sequence"/>
</dbReference>
<dbReference type="FunFam" id="3.30.160.60:FF:000763">
    <property type="entry name" value="Probable lysine-specific demethylase ELF6"/>
    <property type="match status" value="1"/>
</dbReference>
<evidence type="ECO:0000256" key="1">
    <source>
        <dbReference type="ARBA" id="ARBA00009711"/>
    </source>
</evidence>
<reference evidence="18 19" key="1">
    <citation type="journal article" date="2013" name="BMC Genomics">
        <title>The miniature genome of a carnivorous plant Genlisea aurea contains a low number of genes and short non-coding sequences.</title>
        <authorList>
            <person name="Leushkin E.V."/>
            <person name="Sutormin R.A."/>
            <person name="Nabieva E.R."/>
            <person name="Penin A.A."/>
            <person name="Kondrashov A.S."/>
            <person name="Logacheva M.D."/>
        </authorList>
    </citation>
    <scope>NUCLEOTIDE SEQUENCE [LARGE SCALE GENOMIC DNA]</scope>
</reference>
<evidence type="ECO:0000256" key="3">
    <source>
        <dbReference type="ARBA" id="ARBA00022737"/>
    </source>
</evidence>
<dbReference type="InterPro" id="IPR050329">
    <property type="entry name" value="GLI_C2H2-zinc-finger"/>
</dbReference>
<accession>S8E852</accession>
<keyword evidence="2" id="KW-0479">Metal-binding</keyword>
<evidence type="ECO:0000256" key="16">
    <source>
        <dbReference type="SAM" id="MobiDB-lite"/>
    </source>
</evidence>
<proteinExistence type="inferred from homology"/>
<dbReference type="GO" id="GO:0048580">
    <property type="term" value="P:regulation of post-embryonic development"/>
    <property type="evidence" value="ECO:0007669"/>
    <property type="project" value="UniProtKB-ARBA"/>
</dbReference>
<protein>
    <recommendedName>
        <fullName evidence="17">C2H2-type domain-containing protein</fullName>
    </recommendedName>
</protein>
<evidence type="ECO:0000256" key="13">
    <source>
        <dbReference type="ARBA" id="ARBA00050682"/>
    </source>
</evidence>
<keyword evidence="8" id="KW-0560">Oxidoreductase</keyword>
<keyword evidence="5" id="KW-0862">Zinc</keyword>
<dbReference type="SUPFAM" id="SSF57667">
    <property type="entry name" value="beta-beta-alpha zinc fingers"/>
    <property type="match status" value="2"/>
</dbReference>
<keyword evidence="3" id="KW-0677">Repeat</keyword>
<dbReference type="GO" id="GO:0009826">
    <property type="term" value="P:unidimensional cell growth"/>
    <property type="evidence" value="ECO:0007669"/>
    <property type="project" value="UniProtKB-ARBA"/>
</dbReference>
<dbReference type="OrthoDB" id="9547406at2759"/>
<evidence type="ECO:0000256" key="10">
    <source>
        <dbReference type="ARBA" id="ARBA00023015"/>
    </source>
</evidence>
<dbReference type="FunFam" id="3.30.160.60:FF:000747">
    <property type="entry name" value="Probable lysine-specific demethylase ELF6"/>
    <property type="match status" value="1"/>
</dbReference>
<feature type="compositionally biased region" description="Basic and acidic residues" evidence="16">
    <location>
        <begin position="144"/>
        <end position="154"/>
    </location>
</feature>
<evidence type="ECO:0000256" key="8">
    <source>
        <dbReference type="ARBA" id="ARBA00023002"/>
    </source>
</evidence>
<dbReference type="PROSITE" id="PS50157">
    <property type="entry name" value="ZINC_FINGER_C2H2_2"/>
    <property type="match status" value="3"/>
</dbReference>
<evidence type="ECO:0000256" key="15">
    <source>
        <dbReference type="PROSITE-ProRule" id="PRU00042"/>
    </source>
</evidence>
<keyword evidence="12" id="KW-0539">Nucleus</keyword>
<keyword evidence="9" id="KW-0408">Iron</keyword>
<sequence length="380" mass="42870">FLFCFADYAMLELRAKRMAEEMGRSDECSWSQVPMRRSGEEDERIIQLAVESEGGIHGNGDWAVKLGINLFYSASLSRSPLYSKQMHYNAVVYVAFGRSGDAGRKSEGGGTRKRSSRSVVAGRWCGRVWTSGQAHPILLPSGAEDPHPAADDGKKRKKRTTTTTTTAVTKTKPSPPPPTTTSGRSLRRGNKRKKEDEPTLQEEFPLSNTWRRTRTSMKRDAAPPAKKAKKTHQTEDHKKKKNTNNKKAEDGGGDDDDDDDGDGDCWYGCEMEGCSMRFATKQELSLHERNVCPVKGCGKKFFSHKYLVQHRRVHVDDRPLKCPWKGCKMAFKWAWARTEHIRVHTGARPYVCTEAGCGQTFRFVSDFSRHKRKTGHTPKK</sequence>
<name>S8E852_9LAMI</name>
<feature type="non-terminal residue" evidence="18">
    <location>
        <position position="1"/>
    </location>
</feature>
<comment type="similarity">
    <text evidence="1">Belongs to the JHDM3 histone demethylase family.</text>
</comment>
<dbReference type="GO" id="GO:0045944">
    <property type="term" value="P:positive regulation of transcription by RNA polymerase II"/>
    <property type="evidence" value="ECO:0007669"/>
    <property type="project" value="UniProtKB-ARBA"/>
</dbReference>